<protein>
    <submittedName>
        <fullName evidence="4">SDR family NAD(P)-dependent oxidoreductase</fullName>
    </submittedName>
</protein>
<dbReference type="PANTHER" id="PTHR42901:SF1">
    <property type="entry name" value="ALCOHOL DEHYDROGENASE"/>
    <property type="match status" value="1"/>
</dbReference>
<comment type="similarity">
    <text evidence="1">Belongs to the short-chain dehydrogenases/reductases (SDR) family.</text>
</comment>
<evidence type="ECO:0000313" key="5">
    <source>
        <dbReference type="Proteomes" id="UP000437736"/>
    </source>
</evidence>
<evidence type="ECO:0000256" key="1">
    <source>
        <dbReference type="ARBA" id="ARBA00006484"/>
    </source>
</evidence>
<evidence type="ECO:0000313" key="4">
    <source>
        <dbReference type="EMBL" id="MST34763.1"/>
    </source>
</evidence>
<dbReference type="InterPro" id="IPR036291">
    <property type="entry name" value="NAD(P)-bd_dom_sf"/>
</dbReference>
<sequence length="248" mass="26071">MPERPVAVVTGASSGIGAASARALAAGGWHVVLGARRVERLESLAAELGPEAATALPLDVTRPASVEDFARQVPSCRLVVHAAGGALGLDPVADADEDRWRTMYDTNVLGVLRVTRALLPALLDSGDGQVVLISSVAAFEPYAGGAGYNAAKAAASSLADVLRIEHVGQPLRVSEIAPGMVETEFSLVRFDGDAERAAATYEGMTPLTAEDVAEVVAFVASRPPHVDLDRIVLRPRDQARVWLVHRAR</sequence>
<accession>A0ABW9R247</accession>
<organism evidence="4 5">
    <name type="scientific">Acidiferrimicrobium australe</name>
    <dbReference type="NCBI Taxonomy" id="2664430"/>
    <lineage>
        <taxon>Bacteria</taxon>
        <taxon>Bacillati</taxon>
        <taxon>Actinomycetota</taxon>
        <taxon>Acidimicrobiia</taxon>
        <taxon>Acidimicrobiales</taxon>
        <taxon>Acidimicrobiaceae</taxon>
        <taxon>Acidiferrimicrobium</taxon>
    </lineage>
</organism>
<keyword evidence="5" id="KW-1185">Reference proteome</keyword>
<name>A0ABW9R247_9ACTN</name>
<dbReference type="PANTHER" id="PTHR42901">
    <property type="entry name" value="ALCOHOL DEHYDROGENASE"/>
    <property type="match status" value="1"/>
</dbReference>
<dbReference type="InterPro" id="IPR020904">
    <property type="entry name" value="Sc_DH/Rdtase_CS"/>
</dbReference>
<evidence type="ECO:0000259" key="3">
    <source>
        <dbReference type="SMART" id="SM00822"/>
    </source>
</evidence>
<dbReference type="InterPro" id="IPR002347">
    <property type="entry name" value="SDR_fam"/>
</dbReference>
<dbReference type="Gene3D" id="3.40.50.720">
    <property type="entry name" value="NAD(P)-binding Rossmann-like Domain"/>
    <property type="match status" value="1"/>
</dbReference>
<gene>
    <name evidence="4" type="ORF">GHK86_18800</name>
</gene>
<dbReference type="PRINTS" id="PR00081">
    <property type="entry name" value="GDHRDH"/>
</dbReference>
<reference evidence="4 5" key="1">
    <citation type="submission" date="2019-11" db="EMBL/GenBank/DDBJ databases">
        <title>Acidiferrimicrobium australis gen. nov., sp. nov., an acidophilic and obligately heterotrophic, member of the Actinobacteria that catalyses dissimilatory oxido- reduction of iron isolated from metal-rich acidic water in Chile.</title>
        <authorList>
            <person name="Gonzalez D."/>
            <person name="Huber K."/>
            <person name="Hedrich S."/>
            <person name="Rojas-Villalobos C."/>
            <person name="Quatrini R."/>
            <person name="Dinamarca M.A."/>
            <person name="Schwarz A."/>
            <person name="Canales C."/>
            <person name="Nancucheo I."/>
        </authorList>
    </citation>
    <scope>NUCLEOTIDE SEQUENCE [LARGE SCALE GENOMIC DNA]</scope>
    <source>
        <strain evidence="4 5">USS-CCA1</strain>
    </source>
</reference>
<dbReference type="SMART" id="SM00822">
    <property type="entry name" value="PKS_KR"/>
    <property type="match status" value="1"/>
</dbReference>
<dbReference type="Proteomes" id="UP000437736">
    <property type="component" value="Unassembled WGS sequence"/>
</dbReference>
<keyword evidence="2" id="KW-0560">Oxidoreductase</keyword>
<dbReference type="InterPro" id="IPR057326">
    <property type="entry name" value="KR_dom"/>
</dbReference>
<dbReference type="Pfam" id="PF00106">
    <property type="entry name" value="adh_short"/>
    <property type="match status" value="1"/>
</dbReference>
<proteinExistence type="inferred from homology"/>
<dbReference type="EMBL" id="WJHE01001201">
    <property type="protein sequence ID" value="MST34763.1"/>
    <property type="molecule type" value="Genomic_DNA"/>
</dbReference>
<dbReference type="PROSITE" id="PS00061">
    <property type="entry name" value="ADH_SHORT"/>
    <property type="match status" value="1"/>
</dbReference>
<evidence type="ECO:0000256" key="2">
    <source>
        <dbReference type="ARBA" id="ARBA00023002"/>
    </source>
</evidence>
<dbReference type="SUPFAM" id="SSF51735">
    <property type="entry name" value="NAD(P)-binding Rossmann-fold domains"/>
    <property type="match status" value="1"/>
</dbReference>
<comment type="caution">
    <text evidence="4">The sequence shown here is derived from an EMBL/GenBank/DDBJ whole genome shotgun (WGS) entry which is preliminary data.</text>
</comment>
<feature type="domain" description="Ketoreductase" evidence="3">
    <location>
        <begin position="5"/>
        <end position="184"/>
    </location>
</feature>